<dbReference type="Pfam" id="PF13616">
    <property type="entry name" value="Rotamase_3"/>
    <property type="match status" value="1"/>
</dbReference>
<dbReference type="EMBL" id="VFPV01000001">
    <property type="protein sequence ID" value="TQN08453.1"/>
    <property type="molecule type" value="Genomic_DNA"/>
</dbReference>
<evidence type="ECO:0000313" key="10">
    <source>
        <dbReference type="Proteomes" id="UP000316993"/>
    </source>
</evidence>
<comment type="similarity">
    <text evidence="2">Belongs to the PpiC/parvulin rotamase family.</text>
</comment>
<evidence type="ECO:0000256" key="2">
    <source>
        <dbReference type="ARBA" id="ARBA00007656"/>
    </source>
</evidence>
<feature type="region of interest" description="Disordered" evidence="7">
    <location>
        <begin position="1"/>
        <end position="24"/>
    </location>
</feature>
<dbReference type="Proteomes" id="UP000316993">
    <property type="component" value="Unassembled WGS sequence"/>
</dbReference>
<organism evidence="9 10">
    <name type="scientific">Acidovorax temperans</name>
    <dbReference type="NCBI Taxonomy" id="80878"/>
    <lineage>
        <taxon>Bacteria</taxon>
        <taxon>Pseudomonadati</taxon>
        <taxon>Pseudomonadota</taxon>
        <taxon>Betaproteobacteria</taxon>
        <taxon>Burkholderiales</taxon>
        <taxon>Comamonadaceae</taxon>
        <taxon>Acidovorax</taxon>
    </lineage>
</organism>
<feature type="compositionally biased region" description="Low complexity" evidence="7">
    <location>
        <begin position="9"/>
        <end position="24"/>
    </location>
</feature>
<proteinExistence type="inferred from homology"/>
<dbReference type="InterPro" id="IPR023058">
    <property type="entry name" value="PPIase_PpiC_CS"/>
</dbReference>
<evidence type="ECO:0000256" key="4">
    <source>
        <dbReference type="ARBA" id="ARBA00023110"/>
    </source>
</evidence>
<evidence type="ECO:0000256" key="1">
    <source>
        <dbReference type="ARBA" id="ARBA00000971"/>
    </source>
</evidence>
<comment type="caution">
    <text evidence="9">The sequence shown here is derived from an EMBL/GenBank/DDBJ whole genome shotgun (WGS) entry which is preliminary data.</text>
</comment>
<evidence type="ECO:0000256" key="5">
    <source>
        <dbReference type="ARBA" id="ARBA00023235"/>
    </source>
</evidence>
<evidence type="ECO:0000256" key="6">
    <source>
        <dbReference type="PROSITE-ProRule" id="PRU00278"/>
    </source>
</evidence>
<dbReference type="PROSITE" id="PS01096">
    <property type="entry name" value="PPIC_PPIASE_1"/>
    <property type="match status" value="1"/>
</dbReference>
<keyword evidence="4 6" id="KW-0697">Rotamase</keyword>
<comment type="catalytic activity">
    <reaction evidence="1">
        <text>[protein]-peptidylproline (omega=180) = [protein]-peptidylproline (omega=0)</text>
        <dbReference type="Rhea" id="RHEA:16237"/>
        <dbReference type="Rhea" id="RHEA-COMP:10747"/>
        <dbReference type="Rhea" id="RHEA-COMP:10748"/>
        <dbReference type="ChEBI" id="CHEBI:83833"/>
        <dbReference type="ChEBI" id="CHEBI:83834"/>
        <dbReference type="EC" id="5.2.1.8"/>
    </reaction>
</comment>
<accession>A0A543LM29</accession>
<evidence type="ECO:0000256" key="7">
    <source>
        <dbReference type="SAM" id="MobiDB-lite"/>
    </source>
</evidence>
<dbReference type="PANTHER" id="PTHR47245:SF2">
    <property type="entry name" value="PEPTIDYL-PROLYL CIS-TRANS ISOMERASE HP_0175-RELATED"/>
    <property type="match status" value="1"/>
</dbReference>
<dbReference type="Gene3D" id="3.10.50.40">
    <property type="match status" value="1"/>
</dbReference>
<feature type="domain" description="PpiC" evidence="8">
    <location>
        <begin position="152"/>
        <end position="255"/>
    </location>
</feature>
<dbReference type="InterPro" id="IPR000297">
    <property type="entry name" value="PPIase_PpiC"/>
</dbReference>
<protein>
    <recommendedName>
        <fullName evidence="3">peptidylprolyl isomerase</fullName>
        <ecNumber evidence="3">5.2.1.8</ecNumber>
    </recommendedName>
</protein>
<evidence type="ECO:0000313" key="9">
    <source>
        <dbReference type="EMBL" id="TQN08453.1"/>
    </source>
</evidence>
<name>A0A543LM29_9BURK</name>
<dbReference type="AlphaFoldDB" id="A0A543LM29"/>
<evidence type="ECO:0000259" key="8">
    <source>
        <dbReference type="PROSITE" id="PS50198"/>
    </source>
</evidence>
<evidence type="ECO:0000256" key="3">
    <source>
        <dbReference type="ARBA" id="ARBA00013194"/>
    </source>
</evidence>
<dbReference type="RefSeq" id="WP_211360698.1">
    <property type="nucleotide sequence ID" value="NZ_CP117193.1"/>
</dbReference>
<dbReference type="SUPFAM" id="SSF54534">
    <property type="entry name" value="FKBP-like"/>
    <property type="match status" value="1"/>
</dbReference>
<dbReference type="PANTHER" id="PTHR47245">
    <property type="entry name" value="PEPTIDYLPROLYL ISOMERASE"/>
    <property type="match status" value="1"/>
</dbReference>
<dbReference type="PROSITE" id="PS50198">
    <property type="entry name" value="PPIC_PPIASE_2"/>
    <property type="match status" value="1"/>
</dbReference>
<sequence length="311" mass="32581">MSGCGTGSCGCSSTESSQASAPASTLTPTQAAAYEALAASMVDAPVQSAPSSAPSAGAAPVARVNGVPLNTPSEWLDEETLRQRACTELLRQAAQQAGLLSAHDAPGVEGATSAEASNAIEQLLDRELNIPEPSLEACRRYHEAHPAAHAQGERAHLRHVLFAVTPGVDVKQLRLRAEALLIELRCADDGGAKFAQAAAQWSNCPSGQQGGDLGWLTRADCAPEFAREVFGGAEVGVLARLVHSRFGLHVVEVVARDPGQQPSFEEVRQAIALTLRQQAWVNALRQYLQLLAGAATVEGVMLDAADTPLVQ</sequence>
<dbReference type="EC" id="5.2.1.8" evidence="3"/>
<reference evidence="9 10" key="1">
    <citation type="submission" date="2019-06" db="EMBL/GenBank/DDBJ databases">
        <title>Genomic Encyclopedia of Archaeal and Bacterial Type Strains, Phase II (KMG-II): from individual species to whole genera.</title>
        <authorList>
            <person name="Goeker M."/>
        </authorList>
    </citation>
    <scope>NUCLEOTIDE SEQUENCE [LARGE SCALE GENOMIC DNA]</scope>
    <source>
        <strain evidence="9 10">DSM 7270</strain>
    </source>
</reference>
<dbReference type="InterPro" id="IPR050245">
    <property type="entry name" value="PrsA_foldase"/>
</dbReference>
<keyword evidence="5 6" id="KW-0413">Isomerase</keyword>
<gene>
    <name evidence="9" type="ORF">BDD18_1618</name>
</gene>
<dbReference type="InterPro" id="IPR046357">
    <property type="entry name" value="PPIase_dom_sf"/>
</dbReference>
<dbReference type="GO" id="GO:0003755">
    <property type="term" value="F:peptidyl-prolyl cis-trans isomerase activity"/>
    <property type="evidence" value="ECO:0007669"/>
    <property type="project" value="UniProtKB-KW"/>
</dbReference>